<dbReference type="EnsemblPlants" id="Solyc10g007090.3.1">
    <property type="protein sequence ID" value="Solyc10g007090.3.1"/>
    <property type="gene ID" value="Solyc10g007090.3"/>
</dbReference>
<dbReference type="GO" id="GO:0016020">
    <property type="term" value="C:membrane"/>
    <property type="evidence" value="ECO:0007669"/>
    <property type="project" value="InterPro"/>
</dbReference>
<keyword evidence="2" id="KW-0812">Transmembrane</keyword>
<dbReference type="InParanoid" id="A0A3Q7IAJ3"/>
<keyword evidence="2" id="KW-1133">Transmembrane helix</keyword>
<evidence type="ECO:0000313" key="3">
    <source>
        <dbReference type="EnsemblPlants" id="Solyc10g007090.3.1"/>
    </source>
</evidence>
<keyword evidence="2" id="KW-0472">Membrane</keyword>
<dbReference type="Proteomes" id="UP000004994">
    <property type="component" value="Chromosome 10"/>
</dbReference>
<organism evidence="3">
    <name type="scientific">Solanum lycopersicum</name>
    <name type="common">Tomato</name>
    <name type="synonym">Lycopersicon esculentum</name>
    <dbReference type="NCBI Taxonomy" id="4081"/>
    <lineage>
        <taxon>Eukaryota</taxon>
        <taxon>Viridiplantae</taxon>
        <taxon>Streptophyta</taxon>
        <taxon>Embryophyta</taxon>
        <taxon>Tracheophyta</taxon>
        <taxon>Spermatophyta</taxon>
        <taxon>Magnoliopsida</taxon>
        <taxon>eudicotyledons</taxon>
        <taxon>Gunneridae</taxon>
        <taxon>Pentapetalae</taxon>
        <taxon>asterids</taxon>
        <taxon>lamiids</taxon>
        <taxon>Solanales</taxon>
        <taxon>Solanaceae</taxon>
        <taxon>Solanoideae</taxon>
        <taxon>Solaneae</taxon>
        <taxon>Solanum</taxon>
        <taxon>Solanum subgen. Lycopersicon</taxon>
    </lineage>
</organism>
<name>A0A3Q7IAJ3_SOLLC</name>
<evidence type="ECO:0000313" key="4">
    <source>
        <dbReference type="Proteomes" id="UP000004994"/>
    </source>
</evidence>
<dbReference type="Gramene" id="Solyc10g007090.3.1">
    <property type="protein sequence ID" value="Solyc10g007090.3.1"/>
    <property type="gene ID" value="Solyc10g007090.3"/>
</dbReference>
<protein>
    <recommendedName>
        <fullName evidence="5">Protein DETOXIFICATION</fullName>
    </recommendedName>
</protein>
<dbReference type="OMA" id="GMKMRCV"/>
<feature type="transmembrane region" description="Helical" evidence="2">
    <location>
        <begin position="46"/>
        <end position="68"/>
    </location>
</feature>
<reference evidence="3" key="2">
    <citation type="submission" date="2019-01" db="UniProtKB">
        <authorList>
            <consortium name="EnsemblPlants"/>
        </authorList>
    </citation>
    <scope>IDENTIFICATION</scope>
    <source>
        <strain evidence="3">cv. Heinz 1706</strain>
    </source>
</reference>
<dbReference type="GO" id="GO:0042910">
    <property type="term" value="F:xenobiotic transmembrane transporter activity"/>
    <property type="evidence" value="ECO:0007669"/>
    <property type="project" value="InterPro"/>
</dbReference>
<comment type="similarity">
    <text evidence="1">Belongs to the multi antimicrobial extrusion (MATE) (TC 2.A.66.1) family.</text>
</comment>
<evidence type="ECO:0000256" key="1">
    <source>
        <dbReference type="ARBA" id="ARBA00010199"/>
    </source>
</evidence>
<reference evidence="3" key="1">
    <citation type="journal article" date="2012" name="Nature">
        <title>The tomato genome sequence provides insights into fleshy fruit evolution.</title>
        <authorList>
            <consortium name="Tomato Genome Consortium"/>
        </authorList>
    </citation>
    <scope>NUCLEOTIDE SEQUENCE [LARGE SCALE GENOMIC DNA]</scope>
    <source>
        <strain evidence="3">cv. Heinz 1706</strain>
    </source>
</reference>
<dbReference type="PaxDb" id="4081-Solyc10g007090.2.1"/>
<evidence type="ECO:0008006" key="5">
    <source>
        <dbReference type="Google" id="ProtNLM"/>
    </source>
</evidence>
<sequence>MDDNSISNSLKSPMLLPQTSLDTNKWWIIVINKLIDVEEAKNQMLFSLPMIVVTSCFYFINLVSVMFAGHLGKFELAASNLGNSWAEVTGLSLMKISFILGERRNDLTKKVGMKMRCVGD</sequence>
<dbReference type="GO" id="GO:0015297">
    <property type="term" value="F:antiporter activity"/>
    <property type="evidence" value="ECO:0007669"/>
    <property type="project" value="InterPro"/>
</dbReference>
<evidence type="ECO:0000256" key="2">
    <source>
        <dbReference type="SAM" id="Phobius"/>
    </source>
</evidence>
<dbReference type="AlphaFoldDB" id="A0A3Q7IAJ3"/>
<dbReference type="STRING" id="4081.A0A3Q7IAJ3"/>
<dbReference type="InterPro" id="IPR002528">
    <property type="entry name" value="MATE_fam"/>
</dbReference>
<accession>A0A3Q7IAJ3</accession>
<dbReference type="PANTHER" id="PTHR11206">
    <property type="entry name" value="MULTIDRUG RESISTANCE PROTEIN"/>
    <property type="match status" value="1"/>
</dbReference>
<dbReference type="Pfam" id="PF01554">
    <property type="entry name" value="MatE"/>
    <property type="match status" value="1"/>
</dbReference>
<keyword evidence="4" id="KW-1185">Reference proteome</keyword>
<proteinExistence type="inferred from homology"/>